<reference evidence="1" key="1">
    <citation type="journal article" date="2023" name="Nat. Commun.">
        <title>Diploid and tetraploid genomes of Acorus and the evolution of monocots.</title>
        <authorList>
            <person name="Ma L."/>
            <person name="Liu K.W."/>
            <person name="Li Z."/>
            <person name="Hsiao Y.Y."/>
            <person name="Qi Y."/>
            <person name="Fu T."/>
            <person name="Tang G.D."/>
            <person name="Zhang D."/>
            <person name="Sun W.H."/>
            <person name="Liu D.K."/>
            <person name="Li Y."/>
            <person name="Chen G.Z."/>
            <person name="Liu X.D."/>
            <person name="Liao X.Y."/>
            <person name="Jiang Y.T."/>
            <person name="Yu X."/>
            <person name="Hao Y."/>
            <person name="Huang J."/>
            <person name="Zhao X.W."/>
            <person name="Ke S."/>
            <person name="Chen Y.Y."/>
            <person name="Wu W.L."/>
            <person name="Hsu J.L."/>
            <person name="Lin Y.F."/>
            <person name="Huang M.D."/>
            <person name="Li C.Y."/>
            <person name="Huang L."/>
            <person name="Wang Z.W."/>
            <person name="Zhao X."/>
            <person name="Zhong W.Y."/>
            <person name="Peng D.H."/>
            <person name="Ahmad S."/>
            <person name="Lan S."/>
            <person name="Zhang J.S."/>
            <person name="Tsai W.C."/>
            <person name="Van de Peer Y."/>
            <person name="Liu Z.J."/>
        </authorList>
    </citation>
    <scope>NUCLEOTIDE SEQUENCE</scope>
    <source>
        <strain evidence="1">CP</strain>
    </source>
</reference>
<dbReference type="PANTHER" id="PTHR47158">
    <property type="entry name" value="OS08G0239000 PROTEIN"/>
    <property type="match status" value="1"/>
</dbReference>
<name>A0AAV9D9Z1_ACOCL</name>
<reference evidence="1" key="2">
    <citation type="submission" date="2023-06" db="EMBL/GenBank/DDBJ databases">
        <authorList>
            <person name="Ma L."/>
            <person name="Liu K.-W."/>
            <person name="Li Z."/>
            <person name="Hsiao Y.-Y."/>
            <person name="Qi Y."/>
            <person name="Fu T."/>
            <person name="Tang G."/>
            <person name="Zhang D."/>
            <person name="Sun W.-H."/>
            <person name="Liu D.-K."/>
            <person name="Li Y."/>
            <person name="Chen G.-Z."/>
            <person name="Liu X.-D."/>
            <person name="Liao X.-Y."/>
            <person name="Jiang Y.-T."/>
            <person name="Yu X."/>
            <person name="Hao Y."/>
            <person name="Huang J."/>
            <person name="Zhao X.-W."/>
            <person name="Ke S."/>
            <person name="Chen Y.-Y."/>
            <person name="Wu W.-L."/>
            <person name="Hsu J.-L."/>
            <person name="Lin Y.-F."/>
            <person name="Huang M.-D."/>
            <person name="Li C.-Y."/>
            <person name="Huang L."/>
            <person name="Wang Z.-W."/>
            <person name="Zhao X."/>
            <person name="Zhong W.-Y."/>
            <person name="Peng D.-H."/>
            <person name="Ahmad S."/>
            <person name="Lan S."/>
            <person name="Zhang J.-S."/>
            <person name="Tsai W.-C."/>
            <person name="Van De Peer Y."/>
            <person name="Liu Z.-J."/>
        </authorList>
    </citation>
    <scope>NUCLEOTIDE SEQUENCE</scope>
    <source>
        <strain evidence="1">CP</strain>
        <tissue evidence="1">Leaves</tissue>
    </source>
</reference>
<organism evidence="1 2">
    <name type="scientific">Acorus calamus</name>
    <name type="common">Sweet flag</name>
    <dbReference type="NCBI Taxonomy" id="4465"/>
    <lineage>
        <taxon>Eukaryota</taxon>
        <taxon>Viridiplantae</taxon>
        <taxon>Streptophyta</taxon>
        <taxon>Embryophyta</taxon>
        <taxon>Tracheophyta</taxon>
        <taxon>Spermatophyta</taxon>
        <taxon>Magnoliopsida</taxon>
        <taxon>Liliopsida</taxon>
        <taxon>Acoraceae</taxon>
        <taxon>Acorus</taxon>
    </lineage>
</organism>
<sequence>MKRRTIDAFRDNKTLSDPNTDCSAFMDGKTQLEIARRQSIVYSLYVPKRKHHGNQELLMMEVKRAVLFMWVCVSGEKDESLYRYDGFRL</sequence>
<gene>
    <name evidence="1" type="ORF">QJS10_CPB15g01368</name>
</gene>
<evidence type="ECO:0000313" key="2">
    <source>
        <dbReference type="Proteomes" id="UP001180020"/>
    </source>
</evidence>
<dbReference type="PANTHER" id="PTHR47158:SF1">
    <property type="entry name" value="OS08G0239000 PROTEIN"/>
    <property type="match status" value="1"/>
</dbReference>
<proteinExistence type="predicted"/>
<dbReference type="Proteomes" id="UP001180020">
    <property type="component" value="Unassembled WGS sequence"/>
</dbReference>
<evidence type="ECO:0000313" key="1">
    <source>
        <dbReference type="EMBL" id="KAK1297654.1"/>
    </source>
</evidence>
<accession>A0AAV9D9Z1</accession>
<dbReference type="AlphaFoldDB" id="A0AAV9D9Z1"/>
<dbReference type="EMBL" id="JAUJYO010000015">
    <property type="protein sequence ID" value="KAK1297654.1"/>
    <property type="molecule type" value="Genomic_DNA"/>
</dbReference>
<protein>
    <submittedName>
        <fullName evidence="1">Uncharacterized protein</fullName>
    </submittedName>
</protein>
<comment type="caution">
    <text evidence="1">The sequence shown here is derived from an EMBL/GenBank/DDBJ whole genome shotgun (WGS) entry which is preliminary data.</text>
</comment>
<keyword evidence="2" id="KW-1185">Reference proteome</keyword>